<dbReference type="Gene3D" id="3.40.50.360">
    <property type="match status" value="1"/>
</dbReference>
<keyword evidence="2" id="KW-1185">Reference proteome</keyword>
<dbReference type="OrthoDB" id="350535at2"/>
<organism evidence="1 2">
    <name type="scientific">Borrelia turcica IST7</name>
    <dbReference type="NCBI Taxonomy" id="1104446"/>
    <lineage>
        <taxon>Bacteria</taxon>
        <taxon>Pseudomonadati</taxon>
        <taxon>Spirochaetota</taxon>
        <taxon>Spirochaetia</taxon>
        <taxon>Spirochaetales</taxon>
        <taxon>Borreliaceae</taxon>
        <taxon>Borrelia</taxon>
    </lineage>
</organism>
<evidence type="ECO:0000313" key="1">
    <source>
        <dbReference type="EMBL" id="AYE36870.1"/>
    </source>
</evidence>
<protein>
    <submittedName>
        <fullName evidence="1">Class Ib ribonucleoside-diphosphate reductase assembly flavoprotein NrdI</fullName>
    </submittedName>
</protein>
<sequence>MLVVYASKTGNINRFIAKTGLKNVFRIETGCETVSEPYVLLTYTASFGNIPPEVEKFLEHNWKLMVGIAGSGNKNWGDSFCNAVNLIRRKYDVPEILKFELAGNVHDVNDFKERICDETLRIK</sequence>
<dbReference type="AlphaFoldDB" id="A0A386PQ92"/>
<evidence type="ECO:0000313" key="2">
    <source>
        <dbReference type="Proteomes" id="UP000275571"/>
    </source>
</evidence>
<dbReference type="InterPro" id="IPR029039">
    <property type="entry name" value="Flavoprotein-like_sf"/>
</dbReference>
<dbReference type="Pfam" id="PF07972">
    <property type="entry name" value="Flavodoxin_NdrI"/>
    <property type="match status" value="1"/>
</dbReference>
<dbReference type="InterPro" id="IPR004465">
    <property type="entry name" value="RNR_NrdI"/>
</dbReference>
<dbReference type="PANTHER" id="PTHR37297">
    <property type="entry name" value="PROTEIN NRDI"/>
    <property type="match status" value="1"/>
</dbReference>
<dbReference type="Proteomes" id="UP000275571">
    <property type="component" value="Plasmid lp129"/>
</dbReference>
<dbReference type="SUPFAM" id="SSF52218">
    <property type="entry name" value="Flavoproteins"/>
    <property type="match status" value="1"/>
</dbReference>
<dbReference type="PANTHER" id="PTHR37297:SF1">
    <property type="entry name" value="PROTEIN NRDI"/>
    <property type="match status" value="1"/>
</dbReference>
<geneLocation type="plasmid" evidence="1 2">
    <name>lp129</name>
</geneLocation>
<accession>A0A386PQ92</accession>
<reference evidence="1 2" key="1">
    <citation type="journal article" date="2018" name="Infect. Genet. Evol.">
        <title>Genome-wide analysis of Borrelia turcica and 'Candidatus Borrelia tachyglossi' shows relapsing fever-like genomes with unique genomic links to Lyme disease Borrelia.</title>
        <authorList>
            <person name="Gofton A.W."/>
            <person name="Margos G."/>
            <person name="Fingerle V."/>
            <person name="Hepner S."/>
            <person name="Loh S.M."/>
            <person name="Ryan U."/>
            <person name="Irwin P."/>
            <person name="Oskam C.L."/>
        </authorList>
    </citation>
    <scope>NUCLEOTIDE SEQUENCE [LARGE SCALE GENOMIC DNA]</scope>
    <source>
        <strain evidence="1 2">IST7</strain>
        <plasmid evidence="1">lp129</plasmid>
    </source>
</reference>
<dbReference type="NCBIfam" id="TIGR00333">
    <property type="entry name" value="nrdI"/>
    <property type="match status" value="1"/>
</dbReference>
<gene>
    <name evidence="1" type="primary">nrdI</name>
    <name evidence="1" type="ORF">DB313_05065</name>
</gene>
<dbReference type="KEGG" id="btur:DB313_05065"/>
<keyword evidence="1" id="KW-0614">Plasmid</keyword>
<dbReference type="EMBL" id="CP028885">
    <property type="protein sequence ID" value="AYE36870.1"/>
    <property type="molecule type" value="Genomic_DNA"/>
</dbReference>
<name>A0A386PQ92_9SPIR</name>
<dbReference type="GO" id="GO:0010181">
    <property type="term" value="F:FMN binding"/>
    <property type="evidence" value="ECO:0007669"/>
    <property type="project" value="InterPro"/>
</dbReference>
<proteinExistence type="predicted"/>
<dbReference type="PIRSF" id="PIRSF005087">
    <property type="entry name" value="NrdI"/>
    <property type="match status" value="1"/>
</dbReference>